<name>C0QQK2_PERMH</name>
<dbReference type="Proteomes" id="UP000001366">
    <property type="component" value="Chromosome"/>
</dbReference>
<dbReference type="PaxDb" id="123214-PERMA_1168"/>
<dbReference type="KEGG" id="pmx:PERMA_1168"/>
<dbReference type="EMBL" id="CP001230">
    <property type="protein sequence ID" value="ACO03776.1"/>
    <property type="molecule type" value="Genomic_DNA"/>
</dbReference>
<evidence type="ECO:0000313" key="2">
    <source>
        <dbReference type="Proteomes" id="UP000001366"/>
    </source>
</evidence>
<dbReference type="OrthoDB" id="15475at2"/>
<organism evidence="1 2">
    <name type="scientific">Persephonella marina (strain DSM 14350 / EX-H1)</name>
    <dbReference type="NCBI Taxonomy" id="123214"/>
    <lineage>
        <taxon>Bacteria</taxon>
        <taxon>Pseudomonadati</taxon>
        <taxon>Aquificota</taxon>
        <taxon>Aquificia</taxon>
        <taxon>Aquificales</taxon>
        <taxon>Hydrogenothermaceae</taxon>
        <taxon>Persephonella</taxon>
    </lineage>
</organism>
<dbReference type="RefSeq" id="WP_012676015.1">
    <property type="nucleotide sequence ID" value="NC_012440.1"/>
</dbReference>
<proteinExistence type="predicted"/>
<evidence type="ECO:0000313" key="1">
    <source>
        <dbReference type="EMBL" id="ACO03776.1"/>
    </source>
</evidence>
<protein>
    <submittedName>
        <fullName evidence="1">Uncharacterized protein</fullName>
    </submittedName>
</protein>
<sequence>MLIIKCSNCGFEITDWKKAQLYGGTEKVMAIIVGSGSSIEKRRKLAALFNQQGTACPKCRETDIWTWI</sequence>
<accession>C0QQK2</accession>
<dbReference type="STRING" id="123214.PERMA_1168"/>
<keyword evidence="2" id="KW-1185">Reference proteome</keyword>
<reference evidence="1 2" key="1">
    <citation type="journal article" date="2009" name="J. Bacteriol.">
        <title>Complete and draft genome sequences of six members of the Aquificales.</title>
        <authorList>
            <person name="Reysenbach A.L."/>
            <person name="Hamamura N."/>
            <person name="Podar M."/>
            <person name="Griffiths E."/>
            <person name="Ferreira S."/>
            <person name="Hochstein R."/>
            <person name="Heidelberg J."/>
            <person name="Johnson J."/>
            <person name="Mead D."/>
            <person name="Pohorille A."/>
            <person name="Sarmiento M."/>
            <person name="Schweighofer K."/>
            <person name="Seshadri R."/>
            <person name="Voytek M.A."/>
        </authorList>
    </citation>
    <scope>NUCLEOTIDE SEQUENCE [LARGE SCALE GENOMIC DNA]</scope>
    <source>
        <strain evidence="2">DSM 14350 / EX-H1</strain>
    </source>
</reference>
<gene>
    <name evidence="1" type="ordered locus">PERMA_1168</name>
</gene>
<dbReference type="AlphaFoldDB" id="C0QQK2"/>
<dbReference type="HOGENOM" id="CLU_2790316_0_0_0"/>